<dbReference type="InterPro" id="IPR020904">
    <property type="entry name" value="Sc_DH/Rdtase_CS"/>
</dbReference>
<organism evidence="5 6">
    <name type="scientific">Plakobranchus ocellatus</name>
    <dbReference type="NCBI Taxonomy" id="259542"/>
    <lineage>
        <taxon>Eukaryota</taxon>
        <taxon>Metazoa</taxon>
        <taxon>Spiralia</taxon>
        <taxon>Lophotrochozoa</taxon>
        <taxon>Mollusca</taxon>
        <taxon>Gastropoda</taxon>
        <taxon>Heterobranchia</taxon>
        <taxon>Euthyneura</taxon>
        <taxon>Panpulmonata</taxon>
        <taxon>Sacoglossa</taxon>
        <taxon>Placobranchoidea</taxon>
        <taxon>Plakobranchidae</taxon>
        <taxon>Plakobranchus</taxon>
    </lineage>
</organism>
<dbReference type="Gene3D" id="3.40.50.720">
    <property type="entry name" value="NAD(P)-binding Rossmann-like Domain"/>
    <property type="match status" value="1"/>
</dbReference>
<accession>A0AAV3YHA2</accession>
<dbReference type="InterPro" id="IPR002347">
    <property type="entry name" value="SDR_fam"/>
</dbReference>
<comment type="caution">
    <text evidence="5">The sequence shown here is derived from an EMBL/GenBank/DDBJ whole genome shotgun (WGS) entry which is preliminary data.</text>
</comment>
<keyword evidence="2" id="KW-0521">NADP</keyword>
<sequence>MKVAVVTGGNKGLGFGIVRGLCKSFDGDVYLTARNESRGKAAIQTLEKEGLHPKFHHLDITDHDSIVRLRDFLQNTYQGLDVLVNNAAIAYQFNDSVAPPYPEEAREVCHVNYFCTLDTCEVLFPLLRPHARVCNVSSLNCHESFSGCSPSMQNRIKNEIHTIADVNTLISDYVKAAQNNQHVKEGFDQYPYGMSKIGVTLMSAIQQRMFDEKGADDIIVNSCDVGVGGWVATDMTGQYGVPIDKGALNPLYCALLPPNVKKPKGKFLYDKKEYDWWA</sequence>
<dbReference type="PANTHER" id="PTHR43963:SF4">
    <property type="entry name" value="CARBONYL REDUCTASE (NADPH)"/>
    <property type="match status" value="1"/>
</dbReference>
<keyword evidence="3" id="KW-0560">Oxidoreductase</keyword>
<dbReference type="GO" id="GO:0004090">
    <property type="term" value="F:carbonyl reductase (NADPH) activity"/>
    <property type="evidence" value="ECO:0007669"/>
    <property type="project" value="UniProtKB-EC"/>
</dbReference>
<evidence type="ECO:0000313" key="5">
    <source>
        <dbReference type="EMBL" id="GFN81591.1"/>
    </source>
</evidence>
<dbReference type="CDD" id="cd05324">
    <property type="entry name" value="carb_red_PTCR-like_SDR_c"/>
    <property type="match status" value="1"/>
</dbReference>
<dbReference type="InterPro" id="IPR036291">
    <property type="entry name" value="NAD(P)-bd_dom_sf"/>
</dbReference>
<keyword evidence="6" id="KW-1185">Reference proteome</keyword>
<dbReference type="InterPro" id="IPR045313">
    <property type="entry name" value="CBR1-like"/>
</dbReference>
<evidence type="ECO:0000256" key="1">
    <source>
        <dbReference type="ARBA" id="ARBA00006484"/>
    </source>
</evidence>
<gene>
    <name evidence="5" type="ORF">PoB_000809700</name>
</gene>
<evidence type="ECO:0000313" key="6">
    <source>
        <dbReference type="Proteomes" id="UP000735302"/>
    </source>
</evidence>
<reference evidence="5 6" key="1">
    <citation type="journal article" date="2021" name="Elife">
        <title>Chloroplast acquisition without the gene transfer in kleptoplastic sea slugs, Plakobranchus ocellatus.</title>
        <authorList>
            <person name="Maeda T."/>
            <person name="Takahashi S."/>
            <person name="Yoshida T."/>
            <person name="Shimamura S."/>
            <person name="Takaki Y."/>
            <person name="Nagai Y."/>
            <person name="Toyoda A."/>
            <person name="Suzuki Y."/>
            <person name="Arimoto A."/>
            <person name="Ishii H."/>
            <person name="Satoh N."/>
            <person name="Nishiyama T."/>
            <person name="Hasebe M."/>
            <person name="Maruyama T."/>
            <person name="Minagawa J."/>
            <person name="Obokata J."/>
            <person name="Shigenobu S."/>
        </authorList>
    </citation>
    <scope>NUCLEOTIDE SEQUENCE [LARGE SCALE GENOMIC DNA]</scope>
</reference>
<dbReference type="SUPFAM" id="SSF51735">
    <property type="entry name" value="NAD(P)-binding Rossmann-fold domains"/>
    <property type="match status" value="1"/>
</dbReference>
<dbReference type="PROSITE" id="PS00061">
    <property type="entry name" value="ADH_SHORT"/>
    <property type="match status" value="1"/>
</dbReference>
<dbReference type="EC" id="1.1.1.184" evidence="4"/>
<dbReference type="PRINTS" id="PR00081">
    <property type="entry name" value="GDHRDH"/>
</dbReference>
<evidence type="ECO:0000256" key="3">
    <source>
        <dbReference type="ARBA" id="ARBA00023002"/>
    </source>
</evidence>
<evidence type="ECO:0000256" key="4">
    <source>
        <dbReference type="ARBA" id="ARBA00026118"/>
    </source>
</evidence>
<dbReference type="Pfam" id="PF00106">
    <property type="entry name" value="adh_short"/>
    <property type="match status" value="1"/>
</dbReference>
<protein>
    <recommendedName>
        <fullName evidence="4">carbonyl reductase (NADPH)</fullName>
        <ecNumber evidence="4">1.1.1.184</ecNumber>
    </recommendedName>
</protein>
<comment type="similarity">
    <text evidence="1">Belongs to the short-chain dehydrogenases/reductases (SDR) family.</text>
</comment>
<dbReference type="Proteomes" id="UP000735302">
    <property type="component" value="Unassembled WGS sequence"/>
</dbReference>
<name>A0AAV3YHA2_9GAST</name>
<proteinExistence type="inferred from homology"/>
<dbReference type="AlphaFoldDB" id="A0AAV3YHA2"/>
<dbReference type="EMBL" id="BLXT01000945">
    <property type="protein sequence ID" value="GFN81591.1"/>
    <property type="molecule type" value="Genomic_DNA"/>
</dbReference>
<evidence type="ECO:0000256" key="2">
    <source>
        <dbReference type="ARBA" id="ARBA00022857"/>
    </source>
</evidence>
<dbReference type="PANTHER" id="PTHR43963">
    <property type="entry name" value="CARBONYL REDUCTASE 1-RELATED"/>
    <property type="match status" value="1"/>
</dbReference>